<keyword evidence="3" id="KW-1185">Reference proteome</keyword>
<reference evidence="2 3" key="1">
    <citation type="submission" date="2016-08" db="EMBL/GenBank/DDBJ databases">
        <title>A Parts List for Fungal Cellulosomes Revealed by Comparative Genomics.</title>
        <authorList>
            <consortium name="DOE Joint Genome Institute"/>
            <person name="Haitjema C.H."/>
            <person name="Gilmore S.P."/>
            <person name="Henske J.K."/>
            <person name="Solomon K.V."/>
            <person name="De Groot R."/>
            <person name="Kuo A."/>
            <person name="Mondo S.J."/>
            <person name="Salamov A.A."/>
            <person name="Labutti K."/>
            <person name="Zhao Z."/>
            <person name="Chiniquy J."/>
            <person name="Barry K."/>
            <person name="Brewer H.M."/>
            <person name="Purvine S.O."/>
            <person name="Wright A.T."/>
            <person name="Boxma B."/>
            <person name="Van Alen T."/>
            <person name="Hackstein J.H."/>
            <person name="Baker S.E."/>
            <person name="Grigoriev I.V."/>
            <person name="O'Malley M.A."/>
        </authorList>
    </citation>
    <scope>NUCLEOTIDE SEQUENCE [LARGE SCALE GENOMIC DNA]</scope>
    <source>
        <strain evidence="2 3">S4</strain>
    </source>
</reference>
<protein>
    <submittedName>
        <fullName evidence="2">Uncharacterized protein</fullName>
    </submittedName>
</protein>
<sequence>MEDIFILKKNFILNERVSKSEIRNCISILQNIIQNVKKYKFNKLWREYYCRDSDCIMSQTNSPNESNYFTKVIENVVFKGTKYININLELDNVSTTIYIFTNKDCINVYMSKIYRSTGFILKWNVLEDCYFRSESINYEFVDIFNPDNCDVKGNISINSKQCYLKNNGNNVIRKDKISYQRAYYYDIDLTNNRALTEFGWCNIDSNDHDTRWISKLPYDIKT</sequence>
<name>A0A1Y1XEH3_9FUNG</name>
<evidence type="ECO:0000313" key="2">
    <source>
        <dbReference type="EMBL" id="ORX84135.1"/>
    </source>
</evidence>
<organism evidence="2 3">
    <name type="scientific">Anaeromyces robustus</name>
    <dbReference type="NCBI Taxonomy" id="1754192"/>
    <lineage>
        <taxon>Eukaryota</taxon>
        <taxon>Fungi</taxon>
        <taxon>Fungi incertae sedis</taxon>
        <taxon>Chytridiomycota</taxon>
        <taxon>Chytridiomycota incertae sedis</taxon>
        <taxon>Neocallimastigomycetes</taxon>
        <taxon>Neocallimastigales</taxon>
        <taxon>Neocallimastigaceae</taxon>
        <taxon>Anaeromyces</taxon>
    </lineage>
</organism>
<gene>
    <name evidence="2" type="ORF">BCR32DRAFT_277410</name>
    <name evidence="1" type="ORF">BCR32DRAFT_285916</name>
</gene>
<dbReference type="EMBL" id="MCFG01000058">
    <property type="protein sequence ID" value="ORX84135.1"/>
    <property type="molecule type" value="Genomic_DNA"/>
</dbReference>
<comment type="caution">
    <text evidence="2">The sequence shown here is derived from an EMBL/GenBank/DDBJ whole genome shotgun (WGS) entry which is preliminary data.</text>
</comment>
<accession>A0A1Y1XEH3</accession>
<evidence type="ECO:0000313" key="3">
    <source>
        <dbReference type="Proteomes" id="UP000193944"/>
    </source>
</evidence>
<dbReference type="OrthoDB" id="2177539at2759"/>
<proteinExistence type="predicted"/>
<dbReference type="Proteomes" id="UP000193944">
    <property type="component" value="Unassembled WGS sequence"/>
</dbReference>
<reference evidence="2 3" key="2">
    <citation type="submission" date="2016-08" db="EMBL/GenBank/DDBJ databases">
        <title>Pervasive Adenine N6-methylation of Active Genes in Fungi.</title>
        <authorList>
            <consortium name="DOE Joint Genome Institute"/>
            <person name="Mondo S.J."/>
            <person name="Dannebaum R.O."/>
            <person name="Kuo R.C."/>
            <person name="Labutti K."/>
            <person name="Haridas S."/>
            <person name="Kuo A."/>
            <person name="Salamov A."/>
            <person name="Ahrendt S.R."/>
            <person name="Lipzen A."/>
            <person name="Sullivan W."/>
            <person name="Andreopoulos W.B."/>
            <person name="Clum A."/>
            <person name="Lindquist E."/>
            <person name="Daum C."/>
            <person name="Ramamoorthy G.K."/>
            <person name="Gryganskyi A."/>
            <person name="Culley D."/>
            <person name="Magnuson J.K."/>
            <person name="James T.Y."/>
            <person name="O'Malley M.A."/>
            <person name="Stajich J.E."/>
            <person name="Spatafora J.W."/>
            <person name="Visel A."/>
            <person name="Grigoriev I.V."/>
        </authorList>
    </citation>
    <scope>NUCLEOTIDE SEQUENCE [LARGE SCALE GENOMIC DNA]</scope>
    <source>
        <strain evidence="2 3">S4</strain>
    </source>
</reference>
<dbReference type="AlphaFoldDB" id="A0A1Y1XEH3"/>
<dbReference type="EMBL" id="MCFG01000407">
    <property type="protein sequence ID" value="ORX71011.1"/>
    <property type="molecule type" value="Genomic_DNA"/>
</dbReference>
<evidence type="ECO:0000313" key="1">
    <source>
        <dbReference type="EMBL" id="ORX71011.1"/>
    </source>
</evidence>